<gene>
    <name evidence="3" type="ORF">DFP94_1011470</name>
</gene>
<proteinExistence type="predicted"/>
<comment type="caution">
    <text evidence="3">The sequence shown here is derived from an EMBL/GenBank/DDBJ whole genome shotgun (WGS) entry which is preliminary data.</text>
</comment>
<keyword evidence="4" id="KW-1185">Reference proteome</keyword>
<accession>A0A369BTG3</accession>
<feature type="transmembrane region" description="Helical" evidence="1">
    <location>
        <begin position="62"/>
        <end position="84"/>
    </location>
</feature>
<name>A0A369BTG3_9BACL</name>
<dbReference type="PANTHER" id="PTHR36834:SF1">
    <property type="entry name" value="INTEGRAL MEMBRANE PROTEIN"/>
    <property type="match status" value="1"/>
</dbReference>
<evidence type="ECO:0000313" key="3">
    <source>
        <dbReference type="EMBL" id="RCX23866.1"/>
    </source>
</evidence>
<keyword evidence="1" id="KW-0812">Transmembrane</keyword>
<dbReference type="EMBL" id="QPJW01000001">
    <property type="protein sequence ID" value="RCX23866.1"/>
    <property type="molecule type" value="Genomic_DNA"/>
</dbReference>
<feature type="transmembrane region" description="Helical" evidence="1">
    <location>
        <begin position="120"/>
        <end position="137"/>
    </location>
</feature>
<keyword evidence="1" id="KW-0472">Membrane</keyword>
<dbReference type="RefSeq" id="WP_114495692.1">
    <property type="nucleotide sequence ID" value="NZ_QPJW01000001.1"/>
</dbReference>
<dbReference type="PANTHER" id="PTHR36834">
    <property type="entry name" value="MEMBRANE PROTEIN-RELATED"/>
    <property type="match status" value="1"/>
</dbReference>
<feature type="transmembrane region" description="Helical" evidence="1">
    <location>
        <begin position="12"/>
        <end position="31"/>
    </location>
</feature>
<organism evidence="3 4">
    <name type="scientific">Fontibacillus phaseoli</name>
    <dbReference type="NCBI Taxonomy" id="1416533"/>
    <lineage>
        <taxon>Bacteria</taxon>
        <taxon>Bacillati</taxon>
        <taxon>Bacillota</taxon>
        <taxon>Bacilli</taxon>
        <taxon>Bacillales</taxon>
        <taxon>Paenibacillaceae</taxon>
        <taxon>Fontibacillus</taxon>
    </lineage>
</organism>
<keyword evidence="1" id="KW-1133">Transmembrane helix</keyword>
<evidence type="ECO:0000313" key="4">
    <source>
        <dbReference type="Proteomes" id="UP000253090"/>
    </source>
</evidence>
<feature type="domain" description="VanZ-like" evidence="2">
    <location>
        <begin position="16"/>
        <end position="136"/>
    </location>
</feature>
<dbReference type="InterPro" id="IPR006976">
    <property type="entry name" value="VanZ-like"/>
</dbReference>
<dbReference type="OrthoDB" id="4822551at2"/>
<evidence type="ECO:0000259" key="2">
    <source>
        <dbReference type="Pfam" id="PF04892"/>
    </source>
</evidence>
<dbReference type="Proteomes" id="UP000253090">
    <property type="component" value="Unassembled WGS sequence"/>
</dbReference>
<dbReference type="AlphaFoldDB" id="A0A369BTG3"/>
<reference evidence="3 4" key="1">
    <citation type="submission" date="2018-07" db="EMBL/GenBank/DDBJ databases">
        <title>Genomic Encyclopedia of Type Strains, Phase III (KMG-III): the genomes of soil and plant-associated and newly described type strains.</title>
        <authorList>
            <person name="Whitman W."/>
        </authorList>
    </citation>
    <scope>NUCLEOTIDE SEQUENCE [LARGE SCALE GENOMIC DNA]</scope>
    <source>
        <strain evidence="3 4">CECT 8333</strain>
    </source>
</reference>
<protein>
    <submittedName>
        <fullName evidence="3">VanZ like protein</fullName>
    </submittedName>
</protein>
<feature type="transmembrane region" description="Helical" evidence="1">
    <location>
        <begin position="91"/>
        <end position="108"/>
    </location>
</feature>
<sequence length="143" mass="16222">MKKRNSNTIIPIVLLIAYTILLTYWMVWGFGRSTQADFMYNLKPLFTIKQFLHVDSSHSDAAMINLIGNIVVFTPFGVLLPMILKGRLSKSLLIFIAGLFILETVQLLSRRGSFDIDDFILNSLGYLIGFGVYKLFIRGARNV</sequence>
<evidence type="ECO:0000256" key="1">
    <source>
        <dbReference type="SAM" id="Phobius"/>
    </source>
</evidence>
<dbReference type="Pfam" id="PF04892">
    <property type="entry name" value="VanZ"/>
    <property type="match status" value="1"/>
</dbReference>
<dbReference type="InterPro" id="IPR053150">
    <property type="entry name" value="Teicoplanin_resist-assoc"/>
</dbReference>